<protein>
    <submittedName>
        <fullName evidence="1">Uncharacterized protein</fullName>
    </submittedName>
</protein>
<reference evidence="1 2" key="1">
    <citation type="journal article" date="2019" name="Commun. Biol.">
        <title>The bagworm genome reveals a unique fibroin gene that provides high tensile strength.</title>
        <authorList>
            <person name="Kono N."/>
            <person name="Nakamura H."/>
            <person name="Ohtoshi R."/>
            <person name="Tomita M."/>
            <person name="Numata K."/>
            <person name="Arakawa K."/>
        </authorList>
    </citation>
    <scope>NUCLEOTIDE SEQUENCE [LARGE SCALE GENOMIC DNA]</scope>
</reference>
<gene>
    <name evidence="1" type="ORF">EVAR_82449_1</name>
</gene>
<keyword evidence="2" id="KW-1185">Reference proteome</keyword>
<evidence type="ECO:0000313" key="2">
    <source>
        <dbReference type="Proteomes" id="UP000299102"/>
    </source>
</evidence>
<evidence type="ECO:0000313" key="1">
    <source>
        <dbReference type="EMBL" id="GBP58472.1"/>
    </source>
</evidence>
<dbReference type="Proteomes" id="UP000299102">
    <property type="component" value="Unassembled WGS sequence"/>
</dbReference>
<dbReference type="AlphaFoldDB" id="A0A4C1X6F0"/>
<organism evidence="1 2">
    <name type="scientific">Eumeta variegata</name>
    <name type="common">Bagworm moth</name>
    <name type="synonym">Eumeta japonica</name>
    <dbReference type="NCBI Taxonomy" id="151549"/>
    <lineage>
        <taxon>Eukaryota</taxon>
        <taxon>Metazoa</taxon>
        <taxon>Ecdysozoa</taxon>
        <taxon>Arthropoda</taxon>
        <taxon>Hexapoda</taxon>
        <taxon>Insecta</taxon>
        <taxon>Pterygota</taxon>
        <taxon>Neoptera</taxon>
        <taxon>Endopterygota</taxon>
        <taxon>Lepidoptera</taxon>
        <taxon>Glossata</taxon>
        <taxon>Ditrysia</taxon>
        <taxon>Tineoidea</taxon>
        <taxon>Psychidae</taxon>
        <taxon>Oiketicinae</taxon>
        <taxon>Eumeta</taxon>
    </lineage>
</organism>
<proteinExistence type="predicted"/>
<comment type="caution">
    <text evidence="1">The sequence shown here is derived from an EMBL/GenBank/DDBJ whole genome shotgun (WGS) entry which is preliminary data.</text>
</comment>
<sequence>MPSHGLLQSLFEVEACGGSRKNRENPSNKEKGVRVTRARDVWEGPGRRAHVPPYFASRSLAKLISHNTNLFSIVICKQYLFLSGVYIDNSLMTATVVLRPSSTRYRRAIAAAAAARCKMLPNGCPFISGDCETHAFFARAFTAIIARAPWAACAGDR</sequence>
<dbReference type="EMBL" id="BGZK01000736">
    <property type="protein sequence ID" value="GBP58472.1"/>
    <property type="molecule type" value="Genomic_DNA"/>
</dbReference>
<accession>A0A4C1X6F0</accession>
<name>A0A4C1X6F0_EUMVA</name>